<sequence length="468" mass="51384">MTETERTLLMAMADSTPTATPSNDTESCLFHPTVTLYDWWLIKAKNDFKGKRLAVAGVSSRKDVAMRVFVSAPIIKRYDEFSLETVDGKCVIISGLINEQRTIENGFGPEVFNQFIFGFPPDWESYALDFSREESTIDTNLSSGGGKKRSARLHDIKVCHLKKQAASGGISKQPDNEENSTSVAFENCDVEGLGSPATPVQSQSSSEYSVEKIVKKSASRVSRTLSPMTEGCYKKKVGRPKGSWNQSASAVKSSRLKDQSNLTEGSQPKISTVTPESSNFRTSDNEVPQFQNIELSPDNEDNSTSVALENCDVEGLGSPAIPVQSQSRSEYSVEKIVKKSASRVSRTLSPMTEGCFKKKVARPKGSRNQSASAVKKSRLKDQSNMTEGSQPKISTVTPESSNFRTSRSGRMLLPPLEFWRNQIPIYDADHELKEIKDGASLIAPCRVYSPSLSRFNTPKRAAGRGKGS</sequence>
<feature type="region of interest" description="Disordered" evidence="1">
    <location>
        <begin position="231"/>
        <end position="286"/>
    </location>
</feature>
<dbReference type="PANTHER" id="PTHR35311:SF1">
    <property type="entry name" value="PROTEIN EMBRYO DEFECTIVE 1674"/>
    <property type="match status" value="1"/>
</dbReference>
<evidence type="ECO:0000313" key="4">
    <source>
        <dbReference type="Proteomes" id="UP000000226"/>
    </source>
</evidence>
<feature type="region of interest" description="Disordered" evidence="1">
    <location>
        <begin position="190"/>
        <end position="209"/>
    </location>
</feature>
<proteinExistence type="predicted"/>
<feature type="domain" description="SANTA" evidence="2">
    <location>
        <begin position="34"/>
        <end position="126"/>
    </location>
</feature>
<feature type="compositionally biased region" description="Polar residues" evidence="1">
    <location>
        <begin position="259"/>
        <end position="286"/>
    </location>
</feature>
<evidence type="ECO:0000313" key="3">
    <source>
        <dbReference type="EMBL" id="ESW16446.1"/>
    </source>
</evidence>
<dbReference type="InterPro" id="IPR053090">
    <property type="entry name" value="Centromere_KNL-2_homolog"/>
</dbReference>
<feature type="compositionally biased region" description="Polar residues" evidence="1">
    <location>
        <begin position="382"/>
        <end position="407"/>
    </location>
</feature>
<dbReference type="eggNOG" id="ENOG502S0VY">
    <property type="taxonomic scope" value="Eukaryota"/>
</dbReference>
<dbReference type="InterPro" id="IPR015216">
    <property type="entry name" value="SANTA"/>
</dbReference>
<name>V7BIU1_PHAVU</name>
<feature type="region of interest" description="Disordered" evidence="1">
    <location>
        <begin position="357"/>
        <end position="407"/>
    </location>
</feature>
<protein>
    <recommendedName>
        <fullName evidence="2">SANTA domain-containing protein</fullName>
    </recommendedName>
</protein>
<dbReference type="OrthoDB" id="118550at2759"/>
<dbReference type="Proteomes" id="UP000000226">
    <property type="component" value="Chromosome 7"/>
</dbReference>
<accession>V7BIU1</accession>
<dbReference type="EMBL" id="CM002294">
    <property type="protein sequence ID" value="ESW16446.1"/>
    <property type="molecule type" value="Genomic_DNA"/>
</dbReference>
<dbReference type="AlphaFoldDB" id="V7BIU1"/>
<dbReference type="PANTHER" id="PTHR35311">
    <property type="entry name" value="KINETOCHORE-ASSOCIATED PROTEIN KNL-2 HOMOLOG"/>
    <property type="match status" value="1"/>
</dbReference>
<dbReference type="OMA" id="QHTHNAK"/>
<keyword evidence="4" id="KW-1185">Reference proteome</keyword>
<dbReference type="STRING" id="3885.V7BIU1"/>
<evidence type="ECO:0000256" key="1">
    <source>
        <dbReference type="SAM" id="MobiDB-lite"/>
    </source>
</evidence>
<gene>
    <name evidence="3" type="ORF">PHAVU_007G157300g</name>
</gene>
<reference evidence="4" key="1">
    <citation type="journal article" date="2014" name="Nat. Genet.">
        <title>A reference genome for common bean and genome-wide analysis of dual domestications.</title>
        <authorList>
            <person name="Schmutz J."/>
            <person name="McClean P.E."/>
            <person name="Mamidi S."/>
            <person name="Wu G.A."/>
            <person name="Cannon S.B."/>
            <person name="Grimwood J."/>
            <person name="Jenkins J."/>
            <person name="Shu S."/>
            <person name="Song Q."/>
            <person name="Chavarro C."/>
            <person name="Torres-Torres M."/>
            <person name="Geffroy V."/>
            <person name="Moghaddam S.M."/>
            <person name="Gao D."/>
            <person name="Abernathy B."/>
            <person name="Barry K."/>
            <person name="Blair M."/>
            <person name="Brick M.A."/>
            <person name="Chovatia M."/>
            <person name="Gepts P."/>
            <person name="Goodstein D.M."/>
            <person name="Gonzales M."/>
            <person name="Hellsten U."/>
            <person name="Hyten D.L."/>
            <person name="Jia G."/>
            <person name="Kelly J.D."/>
            <person name="Kudrna D."/>
            <person name="Lee R."/>
            <person name="Richard M.M."/>
            <person name="Miklas P.N."/>
            <person name="Osorno J.M."/>
            <person name="Rodrigues J."/>
            <person name="Thareau V."/>
            <person name="Urrea C.A."/>
            <person name="Wang M."/>
            <person name="Yu Y."/>
            <person name="Zhang M."/>
            <person name="Wing R.A."/>
            <person name="Cregan P.B."/>
            <person name="Rokhsar D.S."/>
            <person name="Jackson S.A."/>
        </authorList>
    </citation>
    <scope>NUCLEOTIDE SEQUENCE [LARGE SCALE GENOMIC DNA]</scope>
    <source>
        <strain evidence="4">cv. G19833</strain>
    </source>
</reference>
<dbReference type="Pfam" id="PF09133">
    <property type="entry name" value="SANTA"/>
    <property type="match status" value="1"/>
</dbReference>
<dbReference type="Gramene" id="ESW16446">
    <property type="protein sequence ID" value="ESW16446"/>
    <property type="gene ID" value="PHAVU_007G157300g"/>
</dbReference>
<evidence type="ECO:0000259" key="2">
    <source>
        <dbReference type="Pfam" id="PF09133"/>
    </source>
</evidence>
<organism evidence="3 4">
    <name type="scientific">Phaseolus vulgaris</name>
    <name type="common">Kidney bean</name>
    <name type="synonym">French bean</name>
    <dbReference type="NCBI Taxonomy" id="3885"/>
    <lineage>
        <taxon>Eukaryota</taxon>
        <taxon>Viridiplantae</taxon>
        <taxon>Streptophyta</taxon>
        <taxon>Embryophyta</taxon>
        <taxon>Tracheophyta</taxon>
        <taxon>Spermatophyta</taxon>
        <taxon>Magnoliopsida</taxon>
        <taxon>eudicotyledons</taxon>
        <taxon>Gunneridae</taxon>
        <taxon>Pentapetalae</taxon>
        <taxon>rosids</taxon>
        <taxon>fabids</taxon>
        <taxon>Fabales</taxon>
        <taxon>Fabaceae</taxon>
        <taxon>Papilionoideae</taxon>
        <taxon>50 kb inversion clade</taxon>
        <taxon>NPAAA clade</taxon>
        <taxon>indigoferoid/millettioid clade</taxon>
        <taxon>Phaseoleae</taxon>
        <taxon>Phaseolus</taxon>
    </lineage>
</organism>
<feature type="compositionally biased region" description="Polar residues" evidence="1">
    <location>
        <begin position="243"/>
        <end position="252"/>
    </location>
</feature>